<dbReference type="Gene3D" id="3.40.50.300">
    <property type="entry name" value="P-loop containing nucleotide triphosphate hydrolases"/>
    <property type="match status" value="1"/>
</dbReference>
<evidence type="ECO:0000256" key="5">
    <source>
        <dbReference type="ARBA" id="ARBA00022741"/>
    </source>
</evidence>
<dbReference type="SUPFAM" id="SSF52540">
    <property type="entry name" value="P-loop containing nucleoside triphosphate hydrolases"/>
    <property type="match status" value="1"/>
</dbReference>
<evidence type="ECO:0000256" key="1">
    <source>
        <dbReference type="ARBA" id="ARBA00004202"/>
    </source>
</evidence>
<evidence type="ECO:0000256" key="6">
    <source>
        <dbReference type="ARBA" id="ARBA00022840"/>
    </source>
</evidence>
<reference evidence="9" key="1">
    <citation type="submission" date="2023-07" db="EMBL/GenBank/DDBJ databases">
        <title>Sorghum-associated microbial communities from plants grown in Nebraska, USA.</title>
        <authorList>
            <person name="Schachtman D."/>
        </authorList>
    </citation>
    <scope>NUCLEOTIDE SEQUENCE</scope>
    <source>
        <strain evidence="9">DS3754</strain>
    </source>
</reference>
<dbReference type="InterPro" id="IPR050086">
    <property type="entry name" value="MetN_ABC_transporter-like"/>
</dbReference>
<dbReference type="InterPro" id="IPR030679">
    <property type="entry name" value="ABC_ATPase_HisP-typ"/>
</dbReference>
<dbReference type="GO" id="GO:0015424">
    <property type="term" value="F:ABC-type amino acid transporter activity"/>
    <property type="evidence" value="ECO:0007669"/>
    <property type="project" value="InterPro"/>
</dbReference>
<dbReference type="InterPro" id="IPR003439">
    <property type="entry name" value="ABC_transporter-like_ATP-bd"/>
</dbReference>
<name>A0AAW8CQX1_9BURK</name>
<evidence type="ECO:0000256" key="3">
    <source>
        <dbReference type="ARBA" id="ARBA00022448"/>
    </source>
</evidence>
<keyword evidence="9" id="KW-0378">Hydrolase</keyword>
<dbReference type="InterPro" id="IPR017871">
    <property type="entry name" value="ABC_transporter-like_CS"/>
</dbReference>
<keyword evidence="3" id="KW-0813">Transport</keyword>
<evidence type="ECO:0000313" key="10">
    <source>
        <dbReference type="Proteomes" id="UP001242045"/>
    </source>
</evidence>
<dbReference type="PROSITE" id="PS50893">
    <property type="entry name" value="ABC_TRANSPORTER_2"/>
    <property type="match status" value="1"/>
</dbReference>
<dbReference type="PROSITE" id="PS00211">
    <property type="entry name" value="ABC_TRANSPORTER_1"/>
    <property type="match status" value="1"/>
</dbReference>
<dbReference type="GO" id="GO:0005886">
    <property type="term" value="C:plasma membrane"/>
    <property type="evidence" value="ECO:0007669"/>
    <property type="project" value="UniProtKB-SubCell"/>
</dbReference>
<evidence type="ECO:0000256" key="4">
    <source>
        <dbReference type="ARBA" id="ARBA00022475"/>
    </source>
</evidence>
<organism evidence="9 10">
    <name type="scientific">Variovorax boronicumulans</name>
    <dbReference type="NCBI Taxonomy" id="436515"/>
    <lineage>
        <taxon>Bacteria</taxon>
        <taxon>Pseudomonadati</taxon>
        <taxon>Pseudomonadota</taxon>
        <taxon>Betaproteobacteria</taxon>
        <taxon>Burkholderiales</taxon>
        <taxon>Comamonadaceae</taxon>
        <taxon>Variovorax</taxon>
    </lineage>
</organism>
<accession>A0AAW8CQX1</accession>
<keyword evidence="7" id="KW-0472">Membrane</keyword>
<dbReference type="InterPro" id="IPR003593">
    <property type="entry name" value="AAA+_ATPase"/>
</dbReference>
<comment type="subcellular location">
    <subcellularLocation>
        <location evidence="1">Cell membrane</location>
        <topology evidence="1">Peripheral membrane protein</topology>
    </subcellularLocation>
</comment>
<dbReference type="RefSeq" id="WP_307683424.1">
    <property type="nucleotide sequence ID" value="NZ_JAUSRD010000001.1"/>
</dbReference>
<dbReference type="PANTHER" id="PTHR43166:SF35">
    <property type="entry name" value="L-CYSTINE IMPORT ATP-BINDING PROTEIN TCYN"/>
    <property type="match status" value="1"/>
</dbReference>
<dbReference type="AlphaFoldDB" id="A0AAW8CQX1"/>
<dbReference type="EC" id="3.6.3.-" evidence="9"/>
<dbReference type="GO" id="GO:0016887">
    <property type="term" value="F:ATP hydrolysis activity"/>
    <property type="evidence" value="ECO:0007669"/>
    <property type="project" value="InterPro"/>
</dbReference>
<dbReference type="GO" id="GO:0005524">
    <property type="term" value="F:ATP binding"/>
    <property type="evidence" value="ECO:0007669"/>
    <property type="project" value="UniProtKB-KW"/>
</dbReference>
<keyword evidence="5" id="KW-0547">Nucleotide-binding</keyword>
<comment type="similarity">
    <text evidence="2">Belongs to the ABC transporter superfamily.</text>
</comment>
<evidence type="ECO:0000313" key="9">
    <source>
        <dbReference type="EMBL" id="MDP9890933.1"/>
    </source>
</evidence>
<keyword evidence="6 9" id="KW-0067">ATP-binding</keyword>
<dbReference type="PIRSF" id="PIRSF039085">
    <property type="entry name" value="ABC_ATPase_HisP"/>
    <property type="match status" value="1"/>
</dbReference>
<sequence length="259" mass="28261">MNTSSTHTTAPVQVQGLAKSFGANHVLRQIDLTVARGEVVVIMGPSGSGKTTLIRSLNFLEMPDRGTIRMCGIEIADAGPKPSGDTRRKMREIRKKTAMVFQSFNLFGHMTAVENVIEGMVSVQGIRKASALPRGRDLLAQVGLLEKADEYPGRLSGGQKQRVAIARALAMNPEVILFDEPTSALDPELRGEVLKVMRDLAQKGMTMLVVTHETRFARDVADRIVFMEGGVIVEDATPDHFFGPTASQRSKDFLGLIED</sequence>
<dbReference type="Pfam" id="PF00005">
    <property type="entry name" value="ABC_tran"/>
    <property type="match status" value="1"/>
</dbReference>
<feature type="domain" description="ABC transporter" evidence="8">
    <location>
        <begin position="12"/>
        <end position="254"/>
    </location>
</feature>
<dbReference type="CDD" id="cd03262">
    <property type="entry name" value="ABC_HisP_GlnQ"/>
    <property type="match status" value="1"/>
</dbReference>
<gene>
    <name evidence="9" type="ORF">J2W31_000029</name>
</gene>
<proteinExistence type="inferred from homology"/>
<dbReference type="Proteomes" id="UP001242045">
    <property type="component" value="Unassembled WGS sequence"/>
</dbReference>
<keyword evidence="4" id="KW-1003">Cell membrane</keyword>
<evidence type="ECO:0000256" key="7">
    <source>
        <dbReference type="ARBA" id="ARBA00023136"/>
    </source>
</evidence>
<dbReference type="SMART" id="SM00382">
    <property type="entry name" value="AAA"/>
    <property type="match status" value="1"/>
</dbReference>
<evidence type="ECO:0000256" key="2">
    <source>
        <dbReference type="ARBA" id="ARBA00005417"/>
    </source>
</evidence>
<protein>
    <submittedName>
        <fullName evidence="9">Cystine transport system ATP-binding protein</fullName>
        <ecNumber evidence="9">3.6.3.-</ecNumber>
    </submittedName>
</protein>
<comment type="caution">
    <text evidence="9">The sequence shown here is derived from an EMBL/GenBank/DDBJ whole genome shotgun (WGS) entry which is preliminary data.</text>
</comment>
<evidence type="ECO:0000259" key="8">
    <source>
        <dbReference type="PROSITE" id="PS50893"/>
    </source>
</evidence>
<dbReference type="EMBL" id="JAUSRD010000001">
    <property type="protein sequence ID" value="MDP9890933.1"/>
    <property type="molecule type" value="Genomic_DNA"/>
</dbReference>
<dbReference type="PANTHER" id="PTHR43166">
    <property type="entry name" value="AMINO ACID IMPORT ATP-BINDING PROTEIN"/>
    <property type="match status" value="1"/>
</dbReference>
<dbReference type="InterPro" id="IPR027417">
    <property type="entry name" value="P-loop_NTPase"/>
</dbReference>